<keyword evidence="2" id="KW-0560">Oxidoreductase</keyword>
<dbReference type="HAMAP" id="MF_01925">
    <property type="entry name" value="P5C_reductase"/>
    <property type="match status" value="1"/>
</dbReference>
<keyword evidence="2" id="KW-0028">Amino-acid biosynthesis</keyword>
<dbReference type="GO" id="GO:0004735">
    <property type="term" value="F:pyrroline-5-carboxylate reductase activity"/>
    <property type="evidence" value="ECO:0007669"/>
    <property type="project" value="UniProtKB-UniRule"/>
</dbReference>
<keyword evidence="2 3" id="KW-0521">NADP</keyword>
<evidence type="ECO:0000256" key="3">
    <source>
        <dbReference type="PIRSR" id="PIRSR000193-1"/>
    </source>
</evidence>
<dbReference type="Gene3D" id="1.10.3730.10">
    <property type="entry name" value="ProC C-terminal domain-like"/>
    <property type="match status" value="1"/>
</dbReference>
<dbReference type="RefSeq" id="WP_185671793.1">
    <property type="nucleotide sequence ID" value="NZ_JACJVP010000042.1"/>
</dbReference>
<evidence type="ECO:0000259" key="4">
    <source>
        <dbReference type="Pfam" id="PF03807"/>
    </source>
</evidence>
<organism evidence="6 7">
    <name type="scientific">Cohnella nanjingensis</name>
    <dbReference type="NCBI Taxonomy" id="1387779"/>
    <lineage>
        <taxon>Bacteria</taxon>
        <taxon>Bacillati</taxon>
        <taxon>Bacillota</taxon>
        <taxon>Bacilli</taxon>
        <taxon>Bacillales</taxon>
        <taxon>Paenibacillaceae</taxon>
        <taxon>Cohnella</taxon>
    </lineage>
</organism>
<dbReference type="InterPro" id="IPR008927">
    <property type="entry name" value="6-PGluconate_DH-like_C_sf"/>
</dbReference>
<feature type="binding site" evidence="3">
    <location>
        <position position="34"/>
    </location>
    <ligand>
        <name>NADP(+)</name>
        <dbReference type="ChEBI" id="CHEBI:58349"/>
    </ligand>
</feature>
<dbReference type="GO" id="GO:0005737">
    <property type="term" value="C:cytoplasm"/>
    <property type="evidence" value="ECO:0007669"/>
    <property type="project" value="UniProtKB-SubCell"/>
</dbReference>
<accession>A0A7X0VHJ1</accession>
<dbReference type="EMBL" id="JACJVP010000042">
    <property type="protein sequence ID" value="MBB6673946.1"/>
    <property type="molecule type" value="Genomic_DNA"/>
</dbReference>
<evidence type="ECO:0000256" key="2">
    <source>
        <dbReference type="HAMAP-Rule" id="MF_01925"/>
    </source>
</evidence>
<dbReference type="AlphaFoldDB" id="A0A7X0VHJ1"/>
<dbReference type="PIRSF" id="PIRSF000193">
    <property type="entry name" value="Pyrrol-5-carb_rd"/>
    <property type="match status" value="1"/>
</dbReference>
<sequence length="278" mass="29578">MKAGFIGAGSMGSLLVSALLRAHAFRPSDVTVSTRTSSKAERLAREYAGLRVASANADAVRDADLVFLCIKPMDYRPVLDEIKPVLTAEQIVVSITSPVTIRQLEDIVPSKVAKIIPSVVNEVGGGASMFMYGTRLTSDDRAYLNGLFAAISRPIEIPEDEVRVASDLSSCGPAFMACLLEQFVEAAVELTGMERSLASRLAAEMLLGTARLLSEPGSTPAELQARVSVPGGITAAALEELRAATAGAFQRVLRTTHQKYAEDLEKVEASLAPKPFPS</sequence>
<proteinExistence type="inferred from homology"/>
<evidence type="ECO:0000313" key="7">
    <source>
        <dbReference type="Proteomes" id="UP000547209"/>
    </source>
</evidence>
<dbReference type="Pfam" id="PF03807">
    <property type="entry name" value="F420_oxidored"/>
    <property type="match status" value="1"/>
</dbReference>
<dbReference type="SUPFAM" id="SSF48179">
    <property type="entry name" value="6-phosphogluconate dehydrogenase C-terminal domain-like"/>
    <property type="match status" value="1"/>
</dbReference>
<dbReference type="InterPro" id="IPR036291">
    <property type="entry name" value="NAD(P)-bd_dom_sf"/>
</dbReference>
<dbReference type="SUPFAM" id="SSF51735">
    <property type="entry name" value="NAD(P)-binding Rossmann-fold domains"/>
    <property type="match status" value="1"/>
</dbReference>
<evidence type="ECO:0000313" key="6">
    <source>
        <dbReference type="EMBL" id="MBB6673946.1"/>
    </source>
</evidence>
<keyword evidence="7" id="KW-1185">Reference proteome</keyword>
<reference evidence="6 7" key="1">
    <citation type="submission" date="2020-08" db="EMBL/GenBank/DDBJ databases">
        <title>Cohnella phylogeny.</title>
        <authorList>
            <person name="Dunlap C."/>
        </authorList>
    </citation>
    <scope>NUCLEOTIDE SEQUENCE [LARGE SCALE GENOMIC DNA]</scope>
    <source>
        <strain evidence="6 7">DSM 28246</strain>
    </source>
</reference>
<evidence type="ECO:0000259" key="5">
    <source>
        <dbReference type="Pfam" id="PF14748"/>
    </source>
</evidence>
<protein>
    <recommendedName>
        <fullName evidence="2">Pyrroline-5-carboxylate reductase</fullName>
        <shortName evidence="2">P5C reductase</shortName>
        <shortName evidence="2">P5CR</shortName>
        <ecNumber evidence="2">1.5.1.2</ecNumber>
    </recommendedName>
    <alternativeName>
        <fullName evidence="2">PCA reductase</fullName>
    </alternativeName>
</protein>
<comment type="pathway">
    <text evidence="2">Amino-acid biosynthesis; L-proline biosynthesis; L-proline from L-glutamate 5-semialdehyde: step 1/1.</text>
</comment>
<comment type="function">
    <text evidence="2">Catalyzes the reduction of 1-pyrroline-5-carboxylate (PCA) to L-proline.</text>
</comment>
<feature type="domain" description="Pyrroline-5-carboxylate reductase catalytic N-terminal" evidence="4">
    <location>
        <begin position="3"/>
        <end position="97"/>
    </location>
</feature>
<dbReference type="Proteomes" id="UP000547209">
    <property type="component" value="Unassembled WGS sequence"/>
</dbReference>
<dbReference type="GO" id="GO:0055129">
    <property type="term" value="P:L-proline biosynthetic process"/>
    <property type="evidence" value="ECO:0007669"/>
    <property type="project" value="UniProtKB-UniRule"/>
</dbReference>
<feature type="domain" description="Pyrroline-5-carboxylate reductase dimerisation" evidence="5">
    <location>
        <begin position="159"/>
        <end position="262"/>
    </location>
</feature>
<dbReference type="PANTHER" id="PTHR11645">
    <property type="entry name" value="PYRROLINE-5-CARBOXYLATE REDUCTASE"/>
    <property type="match status" value="1"/>
</dbReference>
<name>A0A7X0VHJ1_9BACL</name>
<comment type="catalytic activity">
    <reaction evidence="2">
        <text>L-proline + NADP(+) = (S)-1-pyrroline-5-carboxylate + NADPH + 2 H(+)</text>
        <dbReference type="Rhea" id="RHEA:14109"/>
        <dbReference type="ChEBI" id="CHEBI:15378"/>
        <dbReference type="ChEBI" id="CHEBI:17388"/>
        <dbReference type="ChEBI" id="CHEBI:57783"/>
        <dbReference type="ChEBI" id="CHEBI:58349"/>
        <dbReference type="ChEBI" id="CHEBI:60039"/>
        <dbReference type="EC" id="1.5.1.2"/>
    </reaction>
</comment>
<dbReference type="NCBIfam" id="NF005814">
    <property type="entry name" value="PRK07680.1"/>
    <property type="match status" value="1"/>
</dbReference>
<gene>
    <name evidence="2" type="primary">proC</name>
    <name evidence="6" type="ORF">H7C19_24995</name>
</gene>
<dbReference type="EC" id="1.5.1.2" evidence="2"/>
<comment type="caution">
    <text evidence="6">The sequence shown here is derived from an EMBL/GenBank/DDBJ whole genome shotgun (WGS) entry which is preliminary data.</text>
</comment>
<keyword evidence="2" id="KW-0963">Cytoplasm</keyword>
<dbReference type="InterPro" id="IPR028939">
    <property type="entry name" value="P5C_Rdtase_cat_N"/>
</dbReference>
<feature type="binding site" evidence="3">
    <location>
        <position position="56"/>
    </location>
    <ligand>
        <name>NADPH</name>
        <dbReference type="ChEBI" id="CHEBI:57783"/>
    </ligand>
</feature>
<dbReference type="UniPathway" id="UPA00098">
    <property type="reaction ID" value="UER00361"/>
</dbReference>
<dbReference type="InterPro" id="IPR029036">
    <property type="entry name" value="P5CR_dimer"/>
</dbReference>
<dbReference type="PANTHER" id="PTHR11645:SF51">
    <property type="entry name" value="COME OPERON PROTEIN 4"/>
    <property type="match status" value="1"/>
</dbReference>
<keyword evidence="2" id="KW-0641">Proline biosynthesis</keyword>
<comment type="catalytic activity">
    <reaction evidence="2">
        <text>L-proline + NAD(+) = (S)-1-pyrroline-5-carboxylate + NADH + 2 H(+)</text>
        <dbReference type="Rhea" id="RHEA:14105"/>
        <dbReference type="ChEBI" id="CHEBI:15378"/>
        <dbReference type="ChEBI" id="CHEBI:17388"/>
        <dbReference type="ChEBI" id="CHEBI:57540"/>
        <dbReference type="ChEBI" id="CHEBI:57945"/>
        <dbReference type="ChEBI" id="CHEBI:60039"/>
        <dbReference type="EC" id="1.5.1.2"/>
    </reaction>
</comment>
<comment type="similarity">
    <text evidence="1 2">Belongs to the pyrroline-5-carboxylate reductase family.</text>
</comment>
<dbReference type="InterPro" id="IPR000304">
    <property type="entry name" value="Pyrroline-COOH_reductase"/>
</dbReference>
<evidence type="ECO:0000256" key="1">
    <source>
        <dbReference type="ARBA" id="ARBA00005525"/>
    </source>
</evidence>
<feature type="binding site" evidence="3">
    <location>
        <begin position="6"/>
        <end position="11"/>
    </location>
    <ligand>
        <name>NADP(+)</name>
        <dbReference type="ChEBI" id="CHEBI:58349"/>
    </ligand>
</feature>
<dbReference type="Gene3D" id="3.40.50.720">
    <property type="entry name" value="NAD(P)-binding Rossmann-like Domain"/>
    <property type="match status" value="1"/>
</dbReference>
<comment type="subcellular location">
    <subcellularLocation>
        <location evidence="2">Cytoplasm</location>
    </subcellularLocation>
</comment>
<dbReference type="Pfam" id="PF14748">
    <property type="entry name" value="P5CR_dimer"/>
    <property type="match status" value="1"/>
</dbReference>